<accession>A0A3P7WAX9</accession>
<evidence type="ECO:0000313" key="2">
    <source>
        <dbReference type="Proteomes" id="UP000267606"/>
    </source>
</evidence>
<gene>
    <name evidence="1" type="ORF">OFLC_LOCUS4558</name>
</gene>
<protein>
    <submittedName>
        <fullName evidence="1">Uncharacterized protein</fullName>
    </submittedName>
</protein>
<reference evidence="1 2" key="1">
    <citation type="submission" date="2018-11" db="EMBL/GenBank/DDBJ databases">
        <authorList>
            <consortium name="Pathogen Informatics"/>
        </authorList>
    </citation>
    <scope>NUCLEOTIDE SEQUENCE [LARGE SCALE GENOMIC DNA]</scope>
</reference>
<name>A0A3P7WAX9_9BILA</name>
<organism evidence="1 2">
    <name type="scientific">Onchocerca flexuosa</name>
    <dbReference type="NCBI Taxonomy" id="387005"/>
    <lineage>
        <taxon>Eukaryota</taxon>
        <taxon>Metazoa</taxon>
        <taxon>Ecdysozoa</taxon>
        <taxon>Nematoda</taxon>
        <taxon>Chromadorea</taxon>
        <taxon>Rhabditida</taxon>
        <taxon>Spirurina</taxon>
        <taxon>Spiruromorpha</taxon>
        <taxon>Filarioidea</taxon>
        <taxon>Onchocercidae</taxon>
        <taxon>Onchocerca</taxon>
    </lineage>
</organism>
<dbReference type="EMBL" id="UZAJ01003509">
    <property type="protein sequence ID" value="VDO40323.1"/>
    <property type="molecule type" value="Genomic_DNA"/>
</dbReference>
<sequence length="101" mass="11627">MKIFFVIVWESDILAYRTDLIRVQCCVINDVCLVNPGIIRMVVENQLLHNTSHSKQNLLTSSLPQIIQNKIPTNTDRCSDQFLCPTTFIADKIHFKSNYLS</sequence>
<dbReference type="AlphaFoldDB" id="A0A3P7WAX9"/>
<keyword evidence="2" id="KW-1185">Reference proteome</keyword>
<evidence type="ECO:0000313" key="1">
    <source>
        <dbReference type="EMBL" id="VDO40323.1"/>
    </source>
</evidence>
<dbReference type="Proteomes" id="UP000267606">
    <property type="component" value="Unassembled WGS sequence"/>
</dbReference>
<proteinExistence type="predicted"/>